<organism evidence="1 2">
    <name type="scientific">Phlebia brevispora</name>
    <dbReference type="NCBI Taxonomy" id="194682"/>
    <lineage>
        <taxon>Eukaryota</taxon>
        <taxon>Fungi</taxon>
        <taxon>Dikarya</taxon>
        <taxon>Basidiomycota</taxon>
        <taxon>Agaricomycotina</taxon>
        <taxon>Agaricomycetes</taxon>
        <taxon>Polyporales</taxon>
        <taxon>Meruliaceae</taxon>
        <taxon>Phlebia</taxon>
    </lineage>
</organism>
<proteinExistence type="predicted"/>
<dbReference type="Proteomes" id="UP001148662">
    <property type="component" value="Unassembled WGS sequence"/>
</dbReference>
<evidence type="ECO:0000313" key="2">
    <source>
        <dbReference type="Proteomes" id="UP001148662"/>
    </source>
</evidence>
<reference evidence="1" key="1">
    <citation type="submission" date="2022-07" db="EMBL/GenBank/DDBJ databases">
        <title>Genome Sequence of Phlebia brevispora.</title>
        <authorList>
            <person name="Buettner E."/>
        </authorList>
    </citation>
    <scope>NUCLEOTIDE SEQUENCE</scope>
    <source>
        <strain evidence="1">MPL23</strain>
    </source>
</reference>
<dbReference type="EMBL" id="JANHOG010000384">
    <property type="protein sequence ID" value="KAJ3554918.1"/>
    <property type="molecule type" value="Genomic_DNA"/>
</dbReference>
<gene>
    <name evidence="1" type="ORF">NM688_g2857</name>
</gene>
<keyword evidence="2" id="KW-1185">Reference proteome</keyword>
<protein>
    <submittedName>
        <fullName evidence="1">Uncharacterized protein</fullName>
    </submittedName>
</protein>
<comment type="caution">
    <text evidence="1">The sequence shown here is derived from an EMBL/GenBank/DDBJ whole genome shotgun (WGS) entry which is preliminary data.</text>
</comment>
<name>A0ACC1T7L3_9APHY</name>
<evidence type="ECO:0000313" key="1">
    <source>
        <dbReference type="EMBL" id="KAJ3554918.1"/>
    </source>
</evidence>
<sequence>MRAKSLAKAHQMVVTYQAANALKTGPPRQLWEWAFPANVVGPGYSRLGAFRSAITAAIDKAGLLDYDTRTSFEDVTHVPTGRVHSATLRTMLQMDPNLDPEWQTQVWKRIMENLRLVEEEMKTAKLRKTLSGRLSKQELGAIENEYDEQLRILHQGALQAFEQATQLQRRRQSEGTRASPSPIRETHSSYLRSEATHSEDVHSPQDRPFEQMGRVGDDTEQFNYDDYRSSEAFQSSGNRQSQTDVILRTSDGGKIFAHARSLSRASPVFHSMLQRSRHPHVFVPSTGSEFIAFPVSQTRGTWNRILQLLDHAPQPSFTNLEEVILVLEASTKYKMDAVTSCAVHILQQHFVEPEPMRVWVIACRYGLKDLAHTAARLSLRSHALSSYFEELTLIPAADYYRLLEYRVHCTRAALSVAEPERQNGKLVKRMDWLIHANFVFFEDRPGSHGCTCATAHDVLCVIWSIDRYGHATDVQVKPKIYWKDFMQRVANALRDRPCGATVKDPSLLRPALAVAARCKLCIRENPRDQSVLIGTNWNIFASDQSFWTFWPLCSHPPTEAQSIS</sequence>
<accession>A0ACC1T7L3</accession>